<evidence type="ECO:0000256" key="3">
    <source>
        <dbReference type="ARBA" id="ARBA00018719"/>
    </source>
</evidence>
<evidence type="ECO:0000313" key="18">
    <source>
        <dbReference type="EMBL" id="CDW73032.1"/>
    </source>
</evidence>
<dbReference type="InParanoid" id="A0A077ZT19"/>
<feature type="binding site" evidence="13">
    <location>
        <position position="86"/>
    </location>
    <ligand>
        <name>FAD</name>
        <dbReference type="ChEBI" id="CHEBI:57692"/>
    </ligand>
</feature>
<keyword evidence="4 15" id="KW-0285">Flavoprotein</keyword>
<evidence type="ECO:0000256" key="6">
    <source>
        <dbReference type="ARBA" id="ARBA00022857"/>
    </source>
</evidence>
<dbReference type="GO" id="GO:0005739">
    <property type="term" value="C:mitochondrion"/>
    <property type="evidence" value="ECO:0007669"/>
    <property type="project" value="TreeGrafter"/>
</dbReference>
<dbReference type="FunFam" id="3.30.390.30:FF:000004">
    <property type="entry name" value="Thioredoxin reductase 1, cytoplasmic"/>
    <property type="match status" value="1"/>
</dbReference>
<keyword evidence="8 15" id="KW-0560">Oxidoreductase</keyword>
<evidence type="ECO:0000256" key="4">
    <source>
        <dbReference type="ARBA" id="ARBA00022630"/>
    </source>
</evidence>
<keyword evidence="10 15" id="KW-0676">Redox-active center</keyword>
<dbReference type="FunFam" id="3.50.50.60:FF:000190">
    <property type="entry name" value="Thioredoxin reductase"/>
    <property type="match status" value="1"/>
</dbReference>
<dbReference type="Pfam" id="PF07992">
    <property type="entry name" value="Pyr_redox_2"/>
    <property type="match status" value="1"/>
</dbReference>
<dbReference type="InterPro" id="IPR036188">
    <property type="entry name" value="FAD/NAD-bd_sf"/>
</dbReference>
<keyword evidence="13" id="KW-0547">Nucleotide-binding</keyword>
<evidence type="ECO:0000256" key="13">
    <source>
        <dbReference type="PIRSR" id="PIRSR000350-3"/>
    </source>
</evidence>
<feature type="binding site" evidence="13">
    <location>
        <begin position="214"/>
        <end position="221"/>
    </location>
    <ligand>
        <name>NAD(+)</name>
        <dbReference type="ChEBI" id="CHEBI:57540"/>
    </ligand>
</feature>
<evidence type="ECO:0000256" key="8">
    <source>
        <dbReference type="ARBA" id="ARBA00023002"/>
    </source>
</evidence>
<dbReference type="InterPro" id="IPR016156">
    <property type="entry name" value="FAD/NAD-linked_Rdtase_dimer_sf"/>
</dbReference>
<dbReference type="InterPro" id="IPR004099">
    <property type="entry name" value="Pyr_nucl-diS_OxRdtase_dimer"/>
</dbReference>
<dbReference type="PANTHER" id="PTHR42737:SF8">
    <property type="entry name" value="THIOREDOXIN-DISULFIDE REDUCTASE"/>
    <property type="match status" value="1"/>
</dbReference>
<name>A0A077ZT19_STYLE</name>
<feature type="disulfide bond" description="Redox-active" evidence="14">
    <location>
        <begin position="77"/>
        <end position="82"/>
    </location>
</feature>
<dbReference type="PRINTS" id="PR00411">
    <property type="entry name" value="PNDRDTASEI"/>
</dbReference>
<dbReference type="Gene3D" id="3.50.50.60">
    <property type="entry name" value="FAD/NAD(P)-binding domain"/>
    <property type="match status" value="2"/>
</dbReference>
<dbReference type="OMA" id="HPTCGEI"/>
<evidence type="ECO:0000256" key="10">
    <source>
        <dbReference type="ARBA" id="ARBA00023284"/>
    </source>
</evidence>
<keyword evidence="5 13" id="KW-0274">FAD</keyword>
<evidence type="ECO:0000259" key="16">
    <source>
        <dbReference type="Pfam" id="PF02852"/>
    </source>
</evidence>
<dbReference type="SUPFAM" id="SSF55424">
    <property type="entry name" value="FAD/NAD-linked reductases, dimerisation (C-terminal) domain"/>
    <property type="match status" value="1"/>
</dbReference>
<reference evidence="18 19" key="1">
    <citation type="submission" date="2014-06" db="EMBL/GenBank/DDBJ databases">
        <authorList>
            <person name="Swart Estienne"/>
        </authorList>
    </citation>
    <scope>NUCLEOTIDE SEQUENCE [LARGE SCALE GENOMIC DNA]</scope>
    <source>
        <strain evidence="18 19">130c</strain>
    </source>
</reference>
<dbReference type="GO" id="GO:0034599">
    <property type="term" value="P:cellular response to oxidative stress"/>
    <property type="evidence" value="ECO:0007669"/>
    <property type="project" value="TreeGrafter"/>
</dbReference>
<dbReference type="PANTHER" id="PTHR42737">
    <property type="entry name" value="GLUTATHIONE REDUCTASE"/>
    <property type="match status" value="1"/>
</dbReference>
<comment type="cofactor">
    <cofactor evidence="13">
        <name>FAD</name>
        <dbReference type="ChEBI" id="CHEBI:57692"/>
    </cofactor>
    <text evidence="13">Binds 1 FAD per subunit.</text>
</comment>
<feature type="domain" description="Pyridine nucleotide-disulphide oxidoreductase dimerisation" evidence="16">
    <location>
        <begin position="382"/>
        <end position="491"/>
    </location>
</feature>
<dbReference type="PIRSF" id="PIRSF000350">
    <property type="entry name" value="Mercury_reductase_MerA"/>
    <property type="match status" value="1"/>
</dbReference>
<evidence type="ECO:0000256" key="5">
    <source>
        <dbReference type="ARBA" id="ARBA00022827"/>
    </source>
</evidence>
<dbReference type="SUPFAM" id="SSF51905">
    <property type="entry name" value="FAD/NAD(P)-binding domain"/>
    <property type="match status" value="1"/>
</dbReference>
<evidence type="ECO:0000256" key="2">
    <source>
        <dbReference type="ARBA" id="ARBA00012610"/>
    </source>
</evidence>
<gene>
    <name evidence="18" type="primary">Contig9952.g10635</name>
    <name evidence="18" type="ORF">STYLEM_2000</name>
</gene>
<dbReference type="GO" id="GO:0045454">
    <property type="term" value="P:cell redox homeostasis"/>
    <property type="evidence" value="ECO:0007669"/>
    <property type="project" value="InterPro"/>
</dbReference>
<dbReference type="Proteomes" id="UP000039865">
    <property type="component" value="Unassembled WGS sequence"/>
</dbReference>
<evidence type="ECO:0000256" key="12">
    <source>
        <dbReference type="PIRSR" id="PIRSR000350-2"/>
    </source>
</evidence>
<feature type="binding site" evidence="13">
    <location>
        <position position="346"/>
    </location>
    <ligand>
        <name>FAD</name>
        <dbReference type="ChEBI" id="CHEBI:57692"/>
    </ligand>
</feature>
<evidence type="ECO:0000256" key="11">
    <source>
        <dbReference type="ARBA" id="ARBA00053237"/>
    </source>
</evidence>
<keyword evidence="7" id="KW-0712">Selenocysteine</keyword>
<evidence type="ECO:0000256" key="7">
    <source>
        <dbReference type="ARBA" id="ARBA00022933"/>
    </source>
</evidence>
<dbReference type="InterPro" id="IPR012999">
    <property type="entry name" value="Pyr_OxRdtase_I_AS"/>
</dbReference>
<keyword evidence="6" id="KW-0521">NADP</keyword>
<evidence type="ECO:0000259" key="17">
    <source>
        <dbReference type="Pfam" id="PF07992"/>
    </source>
</evidence>
<dbReference type="GO" id="GO:0004362">
    <property type="term" value="F:glutathione-disulfide reductase (NADPH) activity"/>
    <property type="evidence" value="ECO:0007669"/>
    <property type="project" value="TreeGrafter"/>
</dbReference>
<keyword evidence="19" id="KW-1185">Reference proteome</keyword>
<dbReference type="GO" id="GO:0050660">
    <property type="term" value="F:flavin adenine dinucleotide binding"/>
    <property type="evidence" value="ECO:0007669"/>
    <property type="project" value="InterPro"/>
</dbReference>
<feature type="domain" description="FAD/NAD(P)-binding" evidence="17">
    <location>
        <begin position="31"/>
        <end position="362"/>
    </location>
</feature>
<evidence type="ECO:0000256" key="15">
    <source>
        <dbReference type="RuleBase" id="RU003691"/>
    </source>
</evidence>
<dbReference type="GO" id="GO:0004791">
    <property type="term" value="F:thioredoxin-disulfide reductase (NADPH) activity"/>
    <property type="evidence" value="ECO:0007669"/>
    <property type="project" value="UniProtKB-EC"/>
</dbReference>
<dbReference type="Gene3D" id="3.30.390.30">
    <property type="match status" value="1"/>
</dbReference>
<feature type="active site" description="Proton acceptor" evidence="12">
    <location>
        <position position="485"/>
    </location>
</feature>
<evidence type="ECO:0000256" key="9">
    <source>
        <dbReference type="ARBA" id="ARBA00023157"/>
    </source>
</evidence>
<evidence type="ECO:0000256" key="14">
    <source>
        <dbReference type="PIRSR" id="PIRSR000350-4"/>
    </source>
</evidence>
<dbReference type="PRINTS" id="PR00368">
    <property type="entry name" value="FADPNR"/>
</dbReference>
<protein>
    <recommendedName>
        <fullName evidence="3">Thioredoxin reductase</fullName>
        <ecNumber evidence="2">1.8.1.9</ecNumber>
    </recommendedName>
</protein>
<comment type="function">
    <text evidence="11">Catalyzes the transfer of electrons from NADPH to thioredoxins TRX1, TRX2 and TRX3, which in turn act as reductants of disulfide containing proteins. Able to reduce nitroglutathione (GSNO), a compound involved in the transport of nitric oxide (NO); however, TRX1 is more efficient in reducing GSNO. Has no catalytic activity towards oxidized glutathione (GSSG).</text>
</comment>
<dbReference type="GO" id="GO:0005829">
    <property type="term" value="C:cytosol"/>
    <property type="evidence" value="ECO:0007669"/>
    <property type="project" value="TreeGrafter"/>
</dbReference>
<dbReference type="EC" id="1.8.1.9" evidence="2"/>
<feature type="binding site" evidence="13">
    <location>
        <position position="305"/>
    </location>
    <ligand>
        <name>NAD(+)</name>
        <dbReference type="ChEBI" id="CHEBI:57540"/>
    </ligand>
</feature>
<dbReference type="AlphaFoldDB" id="A0A077ZT19"/>
<dbReference type="GO" id="GO:0006749">
    <property type="term" value="P:glutathione metabolic process"/>
    <property type="evidence" value="ECO:0007669"/>
    <property type="project" value="TreeGrafter"/>
</dbReference>
<dbReference type="NCBIfam" id="TIGR01438">
    <property type="entry name" value="TGR"/>
    <property type="match status" value="1"/>
</dbReference>
<dbReference type="Pfam" id="PF02852">
    <property type="entry name" value="Pyr_redox_dim"/>
    <property type="match status" value="1"/>
</dbReference>
<dbReference type="FunCoup" id="A0A077ZT19">
    <property type="interactions" value="200"/>
</dbReference>
<dbReference type="InterPro" id="IPR023753">
    <property type="entry name" value="FAD/NAD-binding_dom"/>
</dbReference>
<dbReference type="PROSITE" id="PS00076">
    <property type="entry name" value="PYRIDINE_REDOX_1"/>
    <property type="match status" value="1"/>
</dbReference>
<accession>A0A077ZT19</accession>
<dbReference type="OrthoDB" id="5956163at2759"/>
<comment type="similarity">
    <text evidence="1 15">Belongs to the class-I pyridine nucleotide-disulfide oxidoreductase family.</text>
</comment>
<proteinExistence type="inferred from homology"/>
<dbReference type="InterPro" id="IPR006338">
    <property type="entry name" value="Thioredoxin/glutathione_Rdtase"/>
</dbReference>
<dbReference type="InterPro" id="IPR046952">
    <property type="entry name" value="GSHR/TRXR-like"/>
</dbReference>
<organism evidence="18 19">
    <name type="scientific">Stylonychia lemnae</name>
    <name type="common">Ciliate</name>
    <dbReference type="NCBI Taxonomy" id="5949"/>
    <lineage>
        <taxon>Eukaryota</taxon>
        <taxon>Sar</taxon>
        <taxon>Alveolata</taxon>
        <taxon>Ciliophora</taxon>
        <taxon>Intramacronucleata</taxon>
        <taxon>Spirotrichea</taxon>
        <taxon>Stichotrichia</taxon>
        <taxon>Sporadotrichida</taxon>
        <taxon>Oxytrichidae</taxon>
        <taxon>Stylonychinae</taxon>
        <taxon>Stylonychia</taxon>
    </lineage>
</organism>
<keyword evidence="13" id="KW-0520">NAD</keyword>
<dbReference type="InterPro" id="IPR001100">
    <property type="entry name" value="Pyr_nuc-diS_OxRdtase"/>
</dbReference>
<sequence length="510" mass="56066">MESMSFDWQSPIEQSHPPAQIEEVKDHPYEYDVFVIGGGSGGISAARWASTLGKKVALADFVKPSPIGSTWGLGGTCVNVGCIPKKLMHYAGILNEAKEDQEFAGIHVEKQAPHNWQKMVQSVQKHIKSLNWGYKADLIKLKIKYFNSYASFLDPHTILLDNGKTQSQVTADKIVIAVGGRPSYPGIPGDKEFGITSDDIFSLKNPPGKTLVVGASYVALECAGFLTALGYDTNVMVRSILLRGFDQDMANRIGQYMENHGTNFIKGAIPTKLEKPDPNGRVIVTYEQEGELKQEQYDTVLFAIGRYALTQGLNLDRAGVKSETNHKFKVNDVEQTNIPHIYGIGDVIYGQLELTPVAIKAGKLLAYRLYGGKTEKMDYINVPTTVFTPLEYGSCGYSEEDAKNKFGAENISTYHTEFRPLEWAYNKGRPEGECYVKVLVNKLDDERVVGFHICAPNAGEITQGLGIAMKCGVTKEQLDSCVGIHPTIAEDCIGLKFTKEENPDASKGGC</sequence>
<evidence type="ECO:0000256" key="1">
    <source>
        <dbReference type="ARBA" id="ARBA00007532"/>
    </source>
</evidence>
<dbReference type="EMBL" id="CCKQ01001932">
    <property type="protein sequence ID" value="CDW73032.1"/>
    <property type="molecule type" value="Genomic_DNA"/>
</dbReference>
<keyword evidence="9" id="KW-1015">Disulfide bond</keyword>
<evidence type="ECO:0000313" key="19">
    <source>
        <dbReference type="Proteomes" id="UP000039865"/>
    </source>
</evidence>